<dbReference type="AlphaFoldDB" id="A0A6I4SRC0"/>
<sequence length="97" mass="10942">MAVAKNTAEIARAEMAATARLLKKLKVVIDLFLFVSGRWGVPTDINHFAGTVPVLKNGLIQPFLRKFTRIQILMLTECWDFTPFFRMPVSSGVFDAR</sequence>
<organism evidence="1 2">
    <name type="scientific">Pontixanthobacter gangjinensis</name>
    <dbReference type="NCBI Taxonomy" id="1028742"/>
    <lineage>
        <taxon>Bacteria</taxon>
        <taxon>Pseudomonadati</taxon>
        <taxon>Pseudomonadota</taxon>
        <taxon>Alphaproteobacteria</taxon>
        <taxon>Sphingomonadales</taxon>
        <taxon>Erythrobacteraceae</taxon>
        <taxon>Pontixanthobacter</taxon>
    </lineage>
</organism>
<accession>A0A6I4SRC0</accession>
<dbReference type="RefSeq" id="WP_160598638.1">
    <property type="nucleotide sequence ID" value="NZ_WTYS01000001.1"/>
</dbReference>
<dbReference type="Proteomes" id="UP000468943">
    <property type="component" value="Unassembled WGS sequence"/>
</dbReference>
<reference evidence="1 2" key="1">
    <citation type="submission" date="2019-12" db="EMBL/GenBank/DDBJ databases">
        <title>Genomic-based taxomic classification of the family Erythrobacteraceae.</title>
        <authorList>
            <person name="Xu L."/>
        </authorList>
    </citation>
    <scope>NUCLEOTIDE SEQUENCE [LARGE SCALE GENOMIC DNA]</scope>
    <source>
        <strain evidence="1 2">JCM 17802</strain>
    </source>
</reference>
<evidence type="ECO:0000313" key="1">
    <source>
        <dbReference type="EMBL" id="MXO57576.1"/>
    </source>
</evidence>
<dbReference type="EMBL" id="WTYS01000001">
    <property type="protein sequence ID" value="MXO57576.1"/>
    <property type="molecule type" value="Genomic_DNA"/>
</dbReference>
<comment type="caution">
    <text evidence="1">The sequence shown here is derived from an EMBL/GenBank/DDBJ whole genome shotgun (WGS) entry which is preliminary data.</text>
</comment>
<evidence type="ECO:0000313" key="2">
    <source>
        <dbReference type="Proteomes" id="UP000468943"/>
    </source>
</evidence>
<gene>
    <name evidence="1" type="ORF">GRI36_11875</name>
</gene>
<keyword evidence="2" id="KW-1185">Reference proteome</keyword>
<protein>
    <submittedName>
        <fullName evidence="1">Uncharacterized protein</fullName>
    </submittedName>
</protein>
<proteinExistence type="predicted"/>
<name>A0A6I4SRC0_9SPHN</name>